<name>A0A0F9RFC6_9ZZZZ</name>
<sequence>MNRPTPDQIQRFIAKLLGWTDICEPCAKSGDFHGVPPNKADQEKGVYRKIIRKTMPNWPGDRNASYKLIEDLFRPYQDERDALSAEEECMLYIRDKGYRWETCDSCEGQPHGVSEDCTDCNGQGGKFVKEVTDE</sequence>
<dbReference type="EMBL" id="LAZR01000964">
    <property type="protein sequence ID" value="KKN53609.1"/>
    <property type="molecule type" value="Genomic_DNA"/>
</dbReference>
<proteinExistence type="predicted"/>
<dbReference type="AlphaFoldDB" id="A0A0F9RFC6"/>
<protein>
    <submittedName>
        <fullName evidence="1">Uncharacterized protein</fullName>
    </submittedName>
</protein>
<accession>A0A0F9RFC6</accession>
<comment type="caution">
    <text evidence="1">The sequence shown here is derived from an EMBL/GenBank/DDBJ whole genome shotgun (WGS) entry which is preliminary data.</text>
</comment>
<reference evidence="1" key="1">
    <citation type="journal article" date="2015" name="Nature">
        <title>Complex archaea that bridge the gap between prokaryotes and eukaryotes.</title>
        <authorList>
            <person name="Spang A."/>
            <person name="Saw J.H."/>
            <person name="Jorgensen S.L."/>
            <person name="Zaremba-Niedzwiedzka K."/>
            <person name="Martijn J."/>
            <person name="Lind A.E."/>
            <person name="van Eijk R."/>
            <person name="Schleper C."/>
            <person name="Guy L."/>
            <person name="Ettema T.J."/>
        </authorList>
    </citation>
    <scope>NUCLEOTIDE SEQUENCE</scope>
</reference>
<evidence type="ECO:0000313" key="1">
    <source>
        <dbReference type="EMBL" id="KKN53609.1"/>
    </source>
</evidence>
<gene>
    <name evidence="1" type="ORF">LCGC14_0601050</name>
</gene>
<organism evidence="1">
    <name type="scientific">marine sediment metagenome</name>
    <dbReference type="NCBI Taxonomy" id="412755"/>
    <lineage>
        <taxon>unclassified sequences</taxon>
        <taxon>metagenomes</taxon>
        <taxon>ecological metagenomes</taxon>
    </lineage>
</organism>